<accession>A0A0B6YKV9</accession>
<organism evidence="1">
    <name type="scientific">Arion vulgaris</name>
    <dbReference type="NCBI Taxonomy" id="1028688"/>
    <lineage>
        <taxon>Eukaryota</taxon>
        <taxon>Metazoa</taxon>
        <taxon>Spiralia</taxon>
        <taxon>Lophotrochozoa</taxon>
        <taxon>Mollusca</taxon>
        <taxon>Gastropoda</taxon>
        <taxon>Heterobranchia</taxon>
        <taxon>Euthyneura</taxon>
        <taxon>Panpulmonata</taxon>
        <taxon>Eupulmonata</taxon>
        <taxon>Stylommatophora</taxon>
        <taxon>Helicina</taxon>
        <taxon>Arionoidea</taxon>
        <taxon>Arionidae</taxon>
        <taxon>Arion</taxon>
    </lineage>
</organism>
<dbReference type="EMBL" id="HACG01009983">
    <property type="protein sequence ID" value="CEK56848.1"/>
    <property type="molecule type" value="Transcribed_RNA"/>
</dbReference>
<proteinExistence type="predicted"/>
<reference evidence="1" key="1">
    <citation type="submission" date="2014-12" db="EMBL/GenBank/DDBJ databases">
        <title>Insight into the proteome of Arion vulgaris.</title>
        <authorList>
            <person name="Aradska J."/>
            <person name="Bulat T."/>
            <person name="Smidak R."/>
            <person name="Sarate P."/>
            <person name="Gangsoo J."/>
            <person name="Sialana F."/>
            <person name="Bilban M."/>
            <person name="Lubec G."/>
        </authorList>
    </citation>
    <scope>NUCLEOTIDE SEQUENCE</scope>
    <source>
        <tissue evidence="1">Skin</tissue>
    </source>
</reference>
<evidence type="ECO:0000313" key="1">
    <source>
        <dbReference type="EMBL" id="CEK56848.1"/>
    </source>
</evidence>
<name>A0A0B6YKV9_9EUPU</name>
<protein>
    <submittedName>
        <fullName evidence="1">Uncharacterized protein</fullName>
    </submittedName>
</protein>
<dbReference type="AlphaFoldDB" id="A0A0B6YKV9"/>
<sequence>MSWWDTSGLTSLASQALKNAQKKIDKVLDIEEGASAKKKDLQLSNKVAPTVEMKVRK</sequence>
<gene>
    <name evidence="1" type="primary">ORF28668</name>
</gene>